<name>A0A1U7WDV4_NICSY</name>
<dbReference type="PANTHER" id="PTHR33116">
    <property type="entry name" value="REVERSE TRANSCRIPTASE ZINC-BINDING DOMAIN-CONTAINING PROTEIN-RELATED-RELATED"/>
    <property type="match status" value="1"/>
</dbReference>
<reference evidence="3" key="2">
    <citation type="submission" date="2025-08" db="UniProtKB">
        <authorList>
            <consortium name="RefSeq"/>
        </authorList>
    </citation>
    <scope>IDENTIFICATION</scope>
    <source>
        <tissue evidence="3">Leaf</tissue>
    </source>
</reference>
<sequence length="615" mass="71292">MTKSYDRLSWLFFTKVQRKIEFGERFIGLVFGIVSNNWYSALINGQPYGFIKSSRGVKQGDPLSPRLFILAAEALSRGLNALHLNLYFGGYGMPKWSPKINHLAYADDTIIFSSSDATSLRLVMEVLTVYEAASSQLVNKSKSALYMHHLVDVEVVTKVERITGIGRKEFPFTYLGCPIFYARRKMDYYQDFITKVMDKLQAWKGKLLSNGGRAILISHVLQSMPIHLLSAVNPPHYVINKIHKIFTQFFWSSTIRGNSRHWASWNSLCMPCDEGGIGFRSLHDVSRALFCKLWWNFKTKPSLWSSFMCQKYCKKLNAIIVPWRKESHTCRKMLECRDVIEHQITWQLKMGSSLFWFDNWTGLGALYFLVPPNFLIDETIHNVYEVLEEGAWNVEEIMEILPEEFAVHMIWRKLSLQLWRTLWMYHTGCSRLMAAKIVWKYFLSRAGIRLEGLTLHQAITSCWTVQVLPRIKPIMQALPSCIIWELWKRRNNFKYGEVVSISRVIYQVSSSLQALVRVRKPGLINVHHKWQDMLTMLENYTLRLKYDKVIWELPMVRWVKVNTNGASRVNLGRSSIGLCIRNDDGDLVYALGREINCHDPEFPTSGAVTAPTRRS</sequence>
<keyword evidence="2" id="KW-1185">Reference proteome</keyword>
<proteinExistence type="predicted"/>
<dbReference type="RefSeq" id="XP_009772829.1">
    <property type="nucleotide sequence ID" value="XM_009774527.1"/>
</dbReference>
<organism evidence="2 3">
    <name type="scientific">Nicotiana sylvestris</name>
    <name type="common">Wood tobacco</name>
    <name type="synonym">South American tobacco</name>
    <dbReference type="NCBI Taxonomy" id="4096"/>
    <lineage>
        <taxon>Eukaryota</taxon>
        <taxon>Viridiplantae</taxon>
        <taxon>Streptophyta</taxon>
        <taxon>Embryophyta</taxon>
        <taxon>Tracheophyta</taxon>
        <taxon>Spermatophyta</taxon>
        <taxon>Magnoliopsida</taxon>
        <taxon>eudicotyledons</taxon>
        <taxon>Gunneridae</taxon>
        <taxon>Pentapetalae</taxon>
        <taxon>asterids</taxon>
        <taxon>lamiids</taxon>
        <taxon>Solanales</taxon>
        <taxon>Solanaceae</taxon>
        <taxon>Nicotianoideae</taxon>
        <taxon>Nicotianeae</taxon>
        <taxon>Nicotiana</taxon>
    </lineage>
</organism>
<evidence type="ECO:0000313" key="3">
    <source>
        <dbReference type="RefSeq" id="XP_009772829.1"/>
    </source>
</evidence>
<reference evidence="2" key="1">
    <citation type="journal article" date="2013" name="Genome Biol.">
        <title>Reference genomes and transcriptomes of Nicotiana sylvestris and Nicotiana tomentosiformis.</title>
        <authorList>
            <person name="Sierro N."/>
            <person name="Battey J.N."/>
            <person name="Ouadi S."/>
            <person name="Bovet L."/>
            <person name="Goepfert S."/>
            <person name="Bakaher N."/>
            <person name="Peitsch M.C."/>
            <person name="Ivanov N.V."/>
        </authorList>
    </citation>
    <scope>NUCLEOTIDE SEQUENCE [LARGE SCALE GENOMIC DNA]</scope>
</reference>
<dbReference type="Proteomes" id="UP000189701">
    <property type="component" value="Unplaced"/>
</dbReference>
<accession>A0A1U7WDV4</accession>
<dbReference type="AlphaFoldDB" id="A0A1U7WDV4"/>
<dbReference type="Pfam" id="PF00078">
    <property type="entry name" value="RVT_1"/>
    <property type="match status" value="1"/>
</dbReference>
<dbReference type="eggNOG" id="KOG1075">
    <property type="taxonomic scope" value="Eukaryota"/>
</dbReference>
<feature type="domain" description="Reverse transcriptase" evidence="1">
    <location>
        <begin position="1"/>
        <end position="179"/>
    </location>
</feature>
<evidence type="ECO:0000313" key="2">
    <source>
        <dbReference type="Proteomes" id="UP000189701"/>
    </source>
</evidence>
<dbReference type="InterPro" id="IPR000477">
    <property type="entry name" value="RT_dom"/>
</dbReference>
<gene>
    <name evidence="3" type="primary">LOC104223154</name>
</gene>
<dbReference type="PANTHER" id="PTHR33116:SF67">
    <property type="entry name" value="REVERSE TRANSCRIPTASE"/>
    <property type="match status" value="1"/>
</dbReference>
<evidence type="ECO:0000259" key="1">
    <source>
        <dbReference type="PROSITE" id="PS50878"/>
    </source>
</evidence>
<dbReference type="PROSITE" id="PS50878">
    <property type="entry name" value="RT_POL"/>
    <property type="match status" value="1"/>
</dbReference>
<protein>
    <submittedName>
        <fullName evidence="3">Uncharacterized protein LOC104223154</fullName>
    </submittedName>
</protein>
<dbReference type="STRING" id="4096.A0A1U7WDV4"/>